<feature type="compositionally biased region" description="Low complexity" evidence="12">
    <location>
        <begin position="197"/>
        <end position="215"/>
    </location>
</feature>
<dbReference type="EC" id="2.7.1.71" evidence="3 11"/>
<evidence type="ECO:0000256" key="4">
    <source>
        <dbReference type="ARBA" id="ARBA00022605"/>
    </source>
</evidence>
<dbReference type="InterPro" id="IPR027417">
    <property type="entry name" value="P-loop_NTPase"/>
</dbReference>
<comment type="caution">
    <text evidence="11">Lacks conserved residue(s) required for the propagation of feature annotation.</text>
</comment>
<evidence type="ECO:0000256" key="3">
    <source>
        <dbReference type="ARBA" id="ARBA00012154"/>
    </source>
</evidence>
<dbReference type="Gene3D" id="3.40.50.300">
    <property type="entry name" value="P-loop containing nucleotide triphosphate hydrolases"/>
    <property type="match status" value="1"/>
</dbReference>
<gene>
    <name evidence="11" type="primary">aroK</name>
    <name evidence="13" type="ORF">CH341_29250</name>
</gene>
<dbReference type="GO" id="GO:0008652">
    <property type="term" value="P:amino acid biosynthetic process"/>
    <property type="evidence" value="ECO:0007669"/>
    <property type="project" value="UniProtKB-KW"/>
</dbReference>
<keyword evidence="7 11" id="KW-0418">Kinase</keyword>
<keyword evidence="4 11" id="KW-0028">Amino-acid biosynthesis</keyword>
<dbReference type="OrthoDB" id="9800332at2"/>
<feature type="binding site" evidence="11">
    <location>
        <position position="57"/>
    </location>
    <ligand>
        <name>substrate</name>
    </ligand>
</feature>
<keyword evidence="11" id="KW-0963">Cytoplasm</keyword>
<dbReference type="PANTHER" id="PTHR21087">
    <property type="entry name" value="SHIKIMATE KINASE"/>
    <property type="match status" value="1"/>
</dbReference>
<feature type="binding site" evidence="11">
    <location>
        <position position="39"/>
    </location>
    <ligand>
        <name>Mg(2+)</name>
        <dbReference type="ChEBI" id="CHEBI:18420"/>
    </ligand>
</feature>
<dbReference type="GO" id="GO:0000287">
    <property type="term" value="F:magnesium ion binding"/>
    <property type="evidence" value="ECO:0007669"/>
    <property type="project" value="UniProtKB-UniRule"/>
</dbReference>
<comment type="similarity">
    <text evidence="2 11">Belongs to the shikimate kinase family.</text>
</comment>
<comment type="function">
    <text evidence="11">Catalyzes the specific phosphorylation of the 3-hydroxyl group of shikimic acid using ATP as a cosubstrate.</text>
</comment>
<dbReference type="GO" id="GO:0005829">
    <property type="term" value="C:cytosol"/>
    <property type="evidence" value="ECO:0007669"/>
    <property type="project" value="TreeGrafter"/>
</dbReference>
<evidence type="ECO:0000256" key="6">
    <source>
        <dbReference type="ARBA" id="ARBA00022741"/>
    </source>
</evidence>
<dbReference type="InterPro" id="IPR031322">
    <property type="entry name" value="Shikimate/glucono_kinase"/>
</dbReference>
<organism evidence="13 14">
    <name type="scientific">Rhodoplanes roseus</name>
    <dbReference type="NCBI Taxonomy" id="29409"/>
    <lineage>
        <taxon>Bacteria</taxon>
        <taxon>Pseudomonadati</taxon>
        <taxon>Pseudomonadota</taxon>
        <taxon>Alphaproteobacteria</taxon>
        <taxon>Hyphomicrobiales</taxon>
        <taxon>Nitrobacteraceae</taxon>
        <taxon>Rhodoplanes</taxon>
    </lineage>
</organism>
<dbReference type="GO" id="GO:0005524">
    <property type="term" value="F:ATP binding"/>
    <property type="evidence" value="ECO:0007669"/>
    <property type="project" value="UniProtKB-UniRule"/>
</dbReference>
<comment type="cofactor">
    <cofactor evidence="11">
        <name>Mg(2+)</name>
        <dbReference type="ChEBI" id="CHEBI:18420"/>
    </cofactor>
    <text evidence="11">Binds 1 Mg(2+) ion per subunit.</text>
</comment>
<feature type="binding site" evidence="11">
    <location>
        <position position="160"/>
    </location>
    <ligand>
        <name>substrate</name>
    </ligand>
</feature>
<dbReference type="GO" id="GO:0009423">
    <property type="term" value="P:chorismate biosynthetic process"/>
    <property type="evidence" value="ECO:0007669"/>
    <property type="project" value="UniProtKB-UniRule"/>
</dbReference>
<comment type="caution">
    <text evidence="13">The sequence shown here is derived from an EMBL/GenBank/DDBJ whole genome shotgun (WGS) entry which is preliminary data.</text>
</comment>
<feature type="binding site" evidence="11">
    <location>
        <position position="103"/>
    </location>
    <ligand>
        <name>substrate</name>
    </ligand>
</feature>
<dbReference type="PANTHER" id="PTHR21087:SF16">
    <property type="entry name" value="SHIKIMATE KINASE 1, CHLOROPLASTIC"/>
    <property type="match status" value="1"/>
</dbReference>
<dbReference type="Pfam" id="PF01202">
    <property type="entry name" value="SKI"/>
    <property type="match status" value="1"/>
</dbReference>
<proteinExistence type="inferred from homology"/>
<dbReference type="UniPathway" id="UPA00053">
    <property type="reaction ID" value="UER00088"/>
</dbReference>
<protein>
    <recommendedName>
        <fullName evidence="3 11">Shikimate kinase</fullName>
        <shortName evidence="11">SK</shortName>
        <ecNumber evidence="3 11">2.7.1.71</ecNumber>
    </recommendedName>
</protein>
<dbReference type="AlphaFoldDB" id="A0A327KGW9"/>
<evidence type="ECO:0000256" key="11">
    <source>
        <dbReference type="HAMAP-Rule" id="MF_00109"/>
    </source>
</evidence>
<keyword evidence="5 11" id="KW-0808">Transferase</keyword>
<feature type="binding site" evidence="11">
    <location>
        <begin position="35"/>
        <end position="40"/>
    </location>
    <ligand>
        <name>ATP</name>
        <dbReference type="ChEBI" id="CHEBI:30616"/>
    </ligand>
</feature>
<evidence type="ECO:0000256" key="10">
    <source>
        <dbReference type="ARBA" id="ARBA00048567"/>
    </source>
</evidence>
<evidence type="ECO:0000256" key="2">
    <source>
        <dbReference type="ARBA" id="ARBA00006997"/>
    </source>
</evidence>
<dbReference type="EMBL" id="NPEX01000425">
    <property type="protein sequence ID" value="RAI37667.1"/>
    <property type="molecule type" value="Genomic_DNA"/>
</dbReference>
<keyword evidence="8 11" id="KW-0067">ATP-binding</keyword>
<dbReference type="NCBIfam" id="NF010552">
    <property type="entry name" value="PRK13946.1"/>
    <property type="match status" value="1"/>
</dbReference>
<keyword evidence="11" id="KW-0479">Metal-binding</keyword>
<name>A0A327KGW9_9BRAD</name>
<dbReference type="PROSITE" id="PS01128">
    <property type="entry name" value="SHIKIMATE_KINASE"/>
    <property type="match status" value="1"/>
</dbReference>
<evidence type="ECO:0000256" key="5">
    <source>
        <dbReference type="ARBA" id="ARBA00022679"/>
    </source>
</evidence>
<sequence length="223" mass="23391">MTDLALRPPPEPSALALAVARALGGRSLVLIGMMGAGKSSIGRRLASRMGLPFVDADTEIELAAGMSIPDIFEAHGEDYFRAGEARVISRLLAEGPRVVATGGGAFMNSGTRALIGARGLSVWLNAELDVLLRRIRRRSDRPLMQTPDPEATLAKLIDERYPVYAAADLTVQSREVPHDVIVEEIVTALAAHLGVEPPAGTPSTGTPPAGRPSGPQAEEGSAS</sequence>
<evidence type="ECO:0000313" key="14">
    <source>
        <dbReference type="Proteomes" id="UP000249130"/>
    </source>
</evidence>
<dbReference type="PRINTS" id="PR01100">
    <property type="entry name" value="SHIKIMTKNASE"/>
</dbReference>
<feature type="region of interest" description="Disordered" evidence="12">
    <location>
        <begin position="196"/>
        <end position="223"/>
    </location>
</feature>
<dbReference type="InterPro" id="IPR000623">
    <property type="entry name" value="Shikimate_kinase/TSH1"/>
</dbReference>
<evidence type="ECO:0000256" key="9">
    <source>
        <dbReference type="ARBA" id="ARBA00023141"/>
    </source>
</evidence>
<dbReference type="InterPro" id="IPR023000">
    <property type="entry name" value="Shikimate_kinase_CS"/>
</dbReference>
<comment type="catalytic activity">
    <reaction evidence="10 11">
        <text>shikimate + ATP = 3-phosphoshikimate + ADP + H(+)</text>
        <dbReference type="Rhea" id="RHEA:13121"/>
        <dbReference type="ChEBI" id="CHEBI:15378"/>
        <dbReference type="ChEBI" id="CHEBI:30616"/>
        <dbReference type="ChEBI" id="CHEBI:36208"/>
        <dbReference type="ChEBI" id="CHEBI:145989"/>
        <dbReference type="ChEBI" id="CHEBI:456216"/>
        <dbReference type="EC" id="2.7.1.71"/>
    </reaction>
</comment>
<dbReference type="GO" id="GO:0009073">
    <property type="term" value="P:aromatic amino acid family biosynthetic process"/>
    <property type="evidence" value="ECO:0007669"/>
    <property type="project" value="UniProtKB-KW"/>
</dbReference>
<comment type="subcellular location">
    <subcellularLocation>
        <location evidence="11">Cytoplasm</location>
    </subcellularLocation>
</comment>
<keyword evidence="6 11" id="KW-0547">Nucleotide-binding</keyword>
<feature type="binding site" evidence="11">
    <location>
        <position position="141"/>
    </location>
    <ligand>
        <name>ATP</name>
        <dbReference type="ChEBI" id="CHEBI:30616"/>
    </ligand>
</feature>
<evidence type="ECO:0000313" key="13">
    <source>
        <dbReference type="EMBL" id="RAI37667.1"/>
    </source>
</evidence>
<dbReference type="HAMAP" id="MF_00109">
    <property type="entry name" value="Shikimate_kinase"/>
    <property type="match status" value="1"/>
</dbReference>
<dbReference type="SUPFAM" id="SSF52540">
    <property type="entry name" value="P-loop containing nucleoside triphosphate hydrolases"/>
    <property type="match status" value="1"/>
</dbReference>
<dbReference type="Proteomes" id="UP000249130">
    <property type="component" value="Unassembled WGS sequence"/>
</dbReference>
<dbReference type="GO" id="GO:0004765">
    <property type="term" value="F:shikimate kinase activity"/>
    <property type="evidence" value="ECO:0007669"/>
    <property type="project" value="UniProtKB-UniRule"/>
</dbReference>
<evidence type="ECO:0000256" key="12">
    <source>
        <dbReference type="SAM" id="MobiDB-lite"/>
    </source>
</evidence>
<evidence type="ECO:0000256" key="1">
    <source>
        <dbReference type="ARBA" id="ARBA00004842"/>
    </source>
</evidence>
<feature type="binding site" evidence="11">
    <location>
        <position position="81"/>
    </location>
    <ligand>
        <name>substrate</name>
    </ligand>
</feature>
<comment type="pathway">
    <text evidence="1 11">Metabolic intermediate biosynthesis; chorismate biosynthesis; chorismate from D-erythrose 4-phosphate and phosphoenolpyruvate: step 5/7.</text>
</comment>
<keyword evidence="9 11" id="KW-0057">Aromatic amino acid biosynthesis</keyword>
<accession>A0A327KGW9</accession>
<comment type="subunit">
    <text evidence="11">Monomer.</text>
</comment>
<reference evidence="13 14" key="1">
    <citation type="submission" date="2017-07" db="EMBL/GenBank/DDBJ databases">
        <title>Draft Genome Sequences of Select Purple Nonsulfur Bacteria.</title>
        <authorList>
            <person name="Lasarre B."/>
            <person name="Mckinlay J.B."/>
        </authorList>
    </citation>
    <scope>NUCLEOTIDE SEQUENCE [LARGE SCALE GENOMIC DNA]</scope>
    <source>
        <strain evidence="13 14">DSM 5909</strain>
    </source>
</reference>
<keyword evidence="14" id="KW-1185">Reference proteome</keyword>
<dbReference type="CDD" id="cd00464">
    <property type="entry name" value="SK"/>
    <property type="match status" value="1"/>
</dbReference>
<evidence type="ECO:0000256" key="7">
    <source>
        <dbReference type="ARBA" id="ARBA00022777"/>
    </source>
</evidence>
<evidence type="ECO:0000256" key="8">
    <source>
        <dbReference type="ARBA" id="ARBA00022840"/>
    </source>
</evidence>
<dbReference type="RefSeq" id="WP_111422896.1">
    <property type="nucleotide sequence ID" value="NZ_NPEX01000425.1"/>
</dbReference>
<keyword evidence="11" id="KW-0460">Magnesium</keyword>